<protein>
    <recommendedName>
        <fullName evidence="4 6">Signal peptidase I</fullName>
        <ecNumber evidence="4 6">3.4.21.89</ecNumber>
    </recommendedName>
</protein>
<evidence type="ECO:0000259" key="7">
    <source>
        <dbReference type="Pfam" id="PF10502"/>
    </source>
</evidence>
<name>A0ABX2R9I4_9THEO</name>
<evidence type="ECO:0000256" key="1">
    <source>
        <dbReference type="ARBA" id="ARBA00000677"/>
    </source>
</evidence>
<dbReference type="SUPFAM" id="SSF51306">
    <property type="entry name" value="LexA/Signal peptidase"/>
    <property type="match status" value="1"/>
</dbReference>
<comment type="catalytic activity">
    <reaction evidence="1 6">
        <text>Cleavage of hydrophobic, N-terminal signal or leader sequences from secreted and periplasmic proteins.</text>
        <dbReference type="EC" id="3.4.21.89"/>
    </reaction>
</comment>
<evidence type="ECO:0000256" key="2">
    <source>
        <dbReference type="ARBA" id="ARBA00004401"/>
    </source>
</evidence>
<dbReference type="InterPro" id="IPR000223">
    <property type="entry name" value="Pept_S26A_signal_pept_1"/>
</dbReference>
<dbReference type="GO" id="GO:0009003">
    <property type="term" value="F:signal peptidase activity"/>
    <property type="evidence" value="ECO:0007669"/>
    <property type="project" value="UniProtKB-EC"/>
</dbReference>
<reference evidence="8 9" key="1">
    <citation type="submission" date="2020-07" db="EMBL/GenBank/DDBJ databases">
        <title>Genomic Encyclopedia of Type Strains, Phase III (KMG-III): the genomes of soil and plant-associated and newly described type strains.</title>
        <authorList>
            <person name="Whitman W."/>
        </authorList>
    </citation>
    <scope>NUCLEOTIDE SEQUENCE [LARGE SCALE GENOMIC DNA]</scope>
    <source>
        <strain evidence="8 9">DSM 11255</strain>
    </source>
</reference>
<dbReference type="Proteomes" id="UP000604066">
    <property type="component" value="Unassembled WGS sequence"/>
</dbReference>
<dbReference type="RefSeq" id="WP_051250203.1">
    <property type="nucleotide sequence ID" value="NZ_ATYG01000015.1"/>
</dbReference>
<dbReference type="Gene3D" id="2.10.109.10">
    <property type="entry name" value="Umud Fragment, subunit A"/>
    <property type="match status" value="1"/>
</dbReference>
<evidence type="ECO:0000256" key="5">
    <source>
        <dbReference type="ARBA" id="ARBA00022801"/>
    </source>
</evidence>
<keyword evidence="6" id="KW-0645">Protease</keyword>
<accession>A0ABX2R9I4</accession>
<dbReference type="InterPro" id="IPR019757">
    <property type="entry name" value="Pept_S26A_signal_pept_1_Lys-AS"/>
</dbReference>
<comment type="caution">
    <text evidence="8">The sequence shown here is derived from an EMBL/GenBank/DDBJ whole genome shotgun (WGS) entry which is preliminary data.</text>
</comment>
<dbReference type="InterPro" id="IPR036286">
    <property type="entry name" value="LexA/Signal_pep-like_sf"/>
</dbReference>
<evidence type="ECO:0000256" key="4">
    <source>
        <dbReference type="ARBA" id="ARBA00013208"/>
    </source>
</evidence>
<dbReference type="EC" id="3.4.21.89" evidence="4 6"/>
<evidence type="ECO:0000313" key="8">
    <source>
        <dbReference type="EMBL" id="NYE57217.1"/>
    </source>
</evidence>
<dbReference type="PANTHER" id="PTHR43390:SF1">
    <property type="entry name" value="CHLOROPLAST PROCESSING PEPTIDASE"/>
    <property type="match status" value="1"/>
</dbReference>
<gene>
    <name evidence="8" type="ORF">HDG70_000923</name>
</gene>
<dbReference type="NCBIfam" id="TIGR02227">
    <property type="entry name" value="sigpep_I_bact"/>
    <property type="match status" value="1"/>
</dbReference>
<dbReference type="Pfam" id="PF10502">
    <property type="entry name" value="Peptidase_S26"/>
    <property type="match status" value="1"/>
</dbReference>
<feature type="domain" description="Peptidase S26" evidence="7">
    <location>
        <begin position="5"/>
        <end position="144"/>
    </location>
</feature>
<organism evidence="8 9">
    <name type="scientific">Carboxydothermus ferrireducens DSM 11255</name>
    <dbReference type="NCBI Taxonomy" id="1119529"/>
    <lineage>
        <taxon>Bacteria</taxon>
        <taxon>Bacillati</taxon>
        <taxon>Bacillota</taxon>
        <taxon>Clostridia</taxon>
        <taxon>Thermoanaerobacterales</taxon>
        <taxon>Thermoanaerobacteraceae</taxon>
        <taxon>Carboxydothermus</taxon>
    </lineage>
</organism>
<dbReference type="EMBL" id="JACCBS010000001">
    <property type="protein sequence ID" value="NYE57217.1"/>
    <property type="molecule type" value="Genomic_DNA"/>
</dbReference>
<dbReference type="PANTHER" id="PTHR43390">
    <property type="entry name" value="SIGNAL PEPTIDASE I"/>
    <property type="match status" value="1"/>
</dbReference>
<sequence>MKKALAVFALWGLLTSNITFGYTVGSSMYPNIYNAVCVIEKVKPAEIKRGDIVSIKANDGEVVIKRVIGLPGEKIQIKNGRVYINGRVLNEPYLPKGTKTEWYFTDVLNIPKDSYFLLGDNREISKDSRHYGPVMAKNLEGKVIAYVNNITVGKIADIIGKQLHFANIP</sequence>
<proteinExistence type="inferred from homology"/>
<evidence type="ECO:0000256" key="3">
    <source>
        <dbReference type="ARBA" id="ARBA00009370"/>
    </source>
</evidence>
<evidence type="ECO:0000313" key="9">
    <source>
        <dbReference type="Proteomes" id="UP000604066"/>
    </source>
</evidence>
<comment type="similarity">
    <text evidence="3 6">Belongs to the peptidase S26 family.</text>
</comment>
<keyword evidence="5 6" id="KW-0378">Hydrolase</keyword>
<dbReference type="InterPro" id="IPR019533">
    <property type="entry name" value="Peptidase_S26"/>
</dbReference>
<keyword evidence="9" id="KW-1185">Reference proteome</keyword>
<dbReference type="PROSITE" id="PS00760">
    <property type="entry name" value="SPASE_I_2"/>
    <property type="match status" value="1"/>
</dbReference>
<evidence type="ECO:0000256" key="6">
    <source>
        <dbReference type="RuleBase" id="RU362042"/>
    </source>
</evidence>
<comment type="subcellular location">
    <subcellularLocation>
        <location evidence="2">Cell membrane</location>
        <topology evidence="2">Single-pass type II membrane protein</topology>
    </subcellularLocation>
    <subcellularLocation>
        <location evidence="6">Membrane</location>
        <topology evidence="6">Single-pass type II membrane protein</topology>
    </subcellularLocation>
</comment>
<dbReference type="PRINTS" id="PR00727">
    <property type="entry name" value="LEADERPTASE"/>
</dbReference>
<dbReference type="CDD" id="cd06530">
    <property type="entry name" value="S26_SPase_I"/>
    <property type="match status" value="1"/>
</dbReference>